<sequence>MKKVLLIMLSVLFLFTVSSAKTAKFKKIKTLSSTSWKLTDFQNETLIYQYIGSKTLGEITLNFAKKENLVSGFSGVNTYSGNFEINGENITFSNLASTKLYGPRNVMEQEYKYLTVLPETATYKVLDEKTLKLITSDGTELTFTRTK</sequence>
<dbReference type="InterPro" id="IPR053147">
    <property type="entry name" value="Hsp_HslJ-like"/>
</dbReference>
<dbReference type="EMBL" id="CP001739">
    <property type="protein sequence ID" value="ACZ10475.1"/>
    <property type="molecule type" value="Genomic_DNA"/>
</dbReference>
<keyword evidence="4" id="KW-1185">Reference proteome</keyword>
<dbReference type="AlphaFoldDB" id="D1ARI9"/>
<evidence type="ECO:0000256" key="1">
    <source>
        <dbReference type="SAM" id="SignalP"/>
    </source>
</evidence>
<feature type="chain" id="PRO_5003019946" description="DUF306 domain-containing protein" evidence="1">
    <location>
        <begin position="21"/>
        <end position="147"/>
    </location>
</feature>
<keyword evidence="1" id="KW-0732">Signal</keyword>
<dbReference type="PANTHER" id="PTHR35535:SF2">
    <property type="entry name" value="DUF306 DOMAIN-CONTAINING PROTEIN"/>
    <property type="match status" value="1"/>
</dbReference>
<dbReference type="InterPro" id="IPR005184">
    <property type="entry name" value="DUF306_Meta_HslJ"/>
</dbReference>
<name>D1ARI9_SEBTE</name>
<protein>
    <recommendedName>
        <fullName evidence="2">DUF306 domain-containing protein</fullName>
    </recommendedName>
</protein>
<dbReference type="InterPro" id="IPR038670">
    <property type="entry name" value="HslJ-like_sf"/>
</dbReference>
<dbReference type="Pfam" id="PF03724">
    <property type="entry name" value="META"/>
    <property type="match status" value="1"/>
</dbReference>
<accession>D1ARI9</accession>
<dbReference type="RefSeq" id="WP_012863057.1">
    <property type="nucleotide sequence ID" value="NC_013517.1"/>
</dbReference>
<dbReference type="PANTHER" id="PTHR35535">
    <property type="entry name" value="HEAT SHOCK PROTEIN HSLJ"/>
    <property type="match status" value="1"/>
</dbReference>
<dbReference type="STRING" id="526218.Sterm_3641"/>
<evidence type="ECO:0000259" key="2">
    <source>
        <dbReference type="Pfam" id="PF03724"/>
    </source>
</evidence>
<dbReference type="eggNOG" id="COG3187">
    <property type="taxonomic scope" value="Bacteria"/>
</dbReference>
<dbReference type="Proteomes" id="UP000000845">
    <property type="component" value="Chromosome"/>
</dbReference>
<dbReference type="Gene3D" id="2.40.128.270">
    <property type="match status" value="1"/>
</dbReference>
<feature type="domain" description="DUF306" evidence="2">
    <location>
        <begin position="30"/>
        <end position="142"/>
    </location>
</feature>
<feature type="signal peptide" evidence="1">
    <location>
        <begin position="1"/>
        <end position="20"/>
    </location>
</feature>
<gene>
    <name evidence="3" type="ordered locus">Sterm_3641</name>
</gene>
<dbReference type="HOGENOM" id="CLU_075808_5_1_0"/>
<proteinExistence type="predicted"/>
<reference evidence="4" key="1">
    <citation type="submission" date="2009-09" db="EMBL/GenBank/DDBJ databases">
        <title>The complete chromosome of Sebaldella termitidis ATCC 33386.</title>
        <authorList>
            <consortium name="US DOE Joint Genome Institute (JGI-PGF)"/>
            <person name="Lucas S."/>
            <person name="Copeland A."/>
            <person name="Lapidus A."/>
            <person name="Glavina del Rio T."/>
            <person name="Dalin E."/>
            <person name="Tice H."/>
            <person name="Bruce D."/>
            <person name="Goodwin L."/>
            <person name="Pitluck S."/>
            <person name="Kyrpides N."/>
            <person name="Mavromatis K."/>
            <person name="Ivanova N."/>
            <person name="Mikhailova N."/>
            <person name="Sims D."/>
            <person name="Meincke L."/>
            <person name="Brettin T."/>
            <person name="Detter J.C."/>
            <person name="Han C."/>
            <person name="Larimer F."/>
            <person name="Land M."/>
            <person name="Hauser L."/>
            <person name="Markowitz V."/>
            <person name="Cheng J.F."/>
            <person name="Hugenholtz P."/>
            <person name="Woyke T."/>
            <person name="Wu D."/>
            <person name="Eisen J.A."/>
        </authorList>
    </citation>
    <scope>NUCLEOTIDE SEQUENCE [LARGE SCALE GENOMIC DNA]</scope>
    <source>
        <strain evidence="4">ATCC 33386 / NCTC 11300</strain>
    </source>
</reference>
<evidence type="ECO:0000313" key="4">
    <source>
        <dbReference type="Proteomes" id="UP000000845"/>
    </source>
</evidence>
<organism evidence="3 4">
    <name type="scientific">Sebaldella termitidis (strain ATCC 33386 / NCTC 11300)</name>
    <dbReference type="NCBI Taxonomy" id="526218"/>
    <lineage>
        <taxon>Bacteria</taxon>
        <taxon>Fusobacteriati</taxon>
        <taxon>Fusobacteriota</taxon>
        <taxon>Fusobacteriia</taxon>
        <taxon>Fusobacteriales</taxon>
        <taxon>Leptotrichiaceae</taxon>
        <taxon>Sebaldella</taxon>
    </lineage>
</organism>
<evidence type="ECO:0000313" key="3">
    <source>
        <dbReference type="EMBL" id="ACZ10475.1"/>
    </source>
</evidence>
<dbReference type="KEGG" id="str:Sterm_3641"/>
<reference evidence="3 4" key="2">
    <citation type="journal article" date="2010" name="Stand. Genomic Sci.">
        <title>Complete genome sequence of Sebaldella termitidis type strain (NCTC 11300).</title>
        <authorList>
            <person name="Harmon-Smith M."/>
            <person name="Celia L."/>
            <person name="Chertkov O."/>
            <person name="Lapidus A."/>
            <person name="Copeland A."/>
            <person name="Glavina Del Rio T."/>
            <person name="Nolan M."/>
            <person name="Lucas S."/>
            <person name="Tice H."/>
            <person name="Cheng J.F."/>
            <person name="Han C."/>
            <person name="Detter J.C."/>
            <person name="Bruce D."/>
            <person name="Goodwin L."/>
            <person name="Pitluck S."/>
            <person name="Pati A."/>
            <person name="Liolios K."/>
            <person name="Ivanova N."/>
            <person name="Mavromatis K."/>
            <person name="Mikhailova N."/>
            <person name="Chen A."/>
            <person name="Palaniappan K."/>
            <person name="Land M."/>
            <person name="Hauser L."/>
            <person name="Chang Y.J."/>
            <person name="Jeffries C.D."/>
            <person name="Brettin T."/>
            <person name="Goker M."/>
            <person name="Beck B."/>
            <person name="Bristow J."/>
            <person name="Eisen J.A."/>
            <person name="Markowitz V."/>
            <person name="Hugenholtz P."/>
            <person name="Kyrpides N.C."/>
            <person name="Klenk H.P."/>
            <person name="Chen F."/>
        </authorList>
    </citation>
    <scope>NUCLEOTIDE SEQUENCE [LARGE SCALE GENOMIC DNA]</scope>
    <source>
        <strain evidence="4">ATCC 33386 / NCTC 11300</strain>
    </source>
</reference>